<evidence type="ECO:0000313" key="2">
    <source>
        <dbReference type="EMBL" id="MDB9222151.1"/>
    </source>
</evidence>
<proteinExistence type="predicted"/>
<dbReference type="EMBL" id="QSCO01000001">
    <property type="protein sequence ID" value="RGY09914.1"/>
    <property type="molecule type" value="Genomic_DNA"/>
</dbReference>
<comment type="caution">
    <text evidence="3">The sequence shown here is derived from an EMBL/GenBank/DDBJ whole genome shotgun (WGS) entry which is preliminary data.</text>
</comment>
<dbReference type="GeneID" id="61275898"/>
<dbReference type="PANTHER" id="PTHR35145:SF1">
    <property type="entry name" value="CYTOPLASMIC PROTEIN"/>
    <property type="match status" value="1"/>
</dbReference>
<organism evidence="3 5">
    <name type="scientific">Odoribacter splanchnicus</name>
    <dbReference type="NCBI Taxonomy" id="28118"/>
    <lineage>
        <taxon>Bacteria</taxon>
        <taxon>Pseudomonadati</taxon>
        <taxon>Bacteroidota</taxon>
        <taxon>Bacteroidia</taxon>
        <taxon>Bacteroidales</taxon>
        <taxon>Odoribacteraceae</taxon>
        <taxon>Odoribacter</taxon>
    </lineage>
</organism>
<dbReference type="Proteomes" id="UP000284243">
    <property type="component" value="Unassembled WGS sequence"/>
</dbReference>
<dbReference type="SUPFAM" id="SSF142906">
    <property type="entry name" value="YjbR-like"/>
    <property type="match status" value="1"/>
</dbReference>
<dbReference type="InterPro" id="IPR058532">
    <property type="entry name" value="YjbR/MT2646/Rv2570-like"/>
</dbReference>
<dbReference type="GO" id="GO:0003677">
    <property type="term" value="F:DNA binding"/>
    <property type="evidence" value="ECO:0007669"/>
    <property type="project" value="UniProtKB-KW"/>
</dbReference>
<dbReference type="Proteomes" id="UP001212263">
    <property type="component" value="Unassembled WGS sequence"/>
</dbReference>
<reference evidence="5 6" key="1">
    <citation type="submission" date="2018-08" db="EMBL/GenBank/DDBJ databases">
        <title>A genome reference for cultivated species of the human gut microbiota.</title>
        <authorList>
            <person name="Zou Y."/>
            <person name="Xue W."/>
            <person name="Luo G."/>
        </authorList>
    </citation>
    <scope>NUCLEOTIDE SEQUENCE [LARGE SCALE GENOMIC DNA]</scope>
    <source>
        <strain evidence="3 5">AF16-14</strain>
        <strain evidence="4 6">OF03-11</strain>
    </source>
</reference>
<dbReference type="EMBL" id="JAKNDN010000024">
    <property type="protein sequence ID" value="MCG4960741.1"/>
    <property type="molecule type" value="Genomic_DNA"/>
</dbReference>
<name>A0A1Y3ZJT9_9BACT</name>
<dbReference type="Proteomes" id="UP000284434">
    <property type="component" value="Unassembled WGS sequence"/>
</dbReference>
<evidence type="ECO:0000313" key="3">
    <source>
        <dbReference type="EMBL" id="RGU54735.1"/>
    </source>
</evidence>
<evidence type="ECO:0000313" key="4">
    <source>
        <dbReference type="EMBL" id="RGY09914.1"/>
    </source>
</evidence>
<reference evidence="1" key="2">
    <citation type="submission" date="2022-01" db="EMBL/GenBank/DDBJ databases">
        <title>Collection of gut derived symbiotic bacterial strains cultured from healthy donors.</title>
        <authorList>
            <person name="Lin H."/>
            <person name="Kohout C."/>
            <person name="Waligurski E."/>
            <person name="Pamer E.G."/>
        </authorList>
    </citation>
    <scope>NUCLEOTIDE SEQUENCE</scope>
    <source>
        <strain evidence="1">DFI.1.149</strain>
    </source>
</reference>
<sequence>MNIEELTEYCQSLKFVTTEILWGDVLVFKVGGKMFCFAPMDEGELKMNLKCDPEEAIELRERFPAVLPGYHMNKRYWNTVLIDGSVSDNMLRIWIGNSYRLVLSKLSKSDRKLLEV</sequence>
<dbReference type="OMA" id="GYHMNKR"/>
<dbReference type="Gene3D" id="3.90.1150.30">
    <property type="match status" value="1"/>
</dbReference>
<dbReference type="Proteomes" id="UP001199750">
    <property type="component" value="Unassembled WGS sequence"/>
</dbReference>
<evidence type="ECO:0000313" key="5">
    <source>
        <dbReference type="Proteomes" id="UP000284243"/>
    </source>
</evidence>
<dbReference type="AlphaFoldDB" id="A0A1Y3ZJT9"/>
<evidence type="ECO:0000313" key="6">
    <source>
        <dbReference type="Proteomes" id="UP000284434"/>
    </source>
</evidence>
<dbReference type="Pfam" id="PF04237">
    <property type="entry name" value="YjbR"/>
    <property type="match status" value="1"/>
</dbReference>
<dbReference type="EMBL" id="QRYC01000026">
    <property type="protein sequence ID" value="RGU54735.1"/>
    <property type="molecule type" value="Genomic_DNA"/>
</dbReference>
<gene>
    <name evidence="3" type="ORF">DWW57_14895</name>
    <name evidence="4" type="ORF">DXA53_01055</name>
    <name evidence="1" type="ORF">L0P03_12905</name>
    <name evidence="2" type="ORF">PN645_03915</name>
</gene>
<dbReference type="PANTHER" id="PTHR35145">
    <property type="entry name" value="CYTOPLASMIC PROTEIN-RELATED"/>
    <property type="match status" value="1"/>
</dbReference>
<protein>
    <submittedName>
        <fullName evidence="3">MmcQ/YjbR family DNA-binding protein</fullName>
    </submittedName>
</protein>
<dbReference type="RefSeq" id="WP_013612844.1">
    <property type="nucleotide sequence ID" value="NZ_CABJFF010000009.1"/>
</dbReference>
<reference evidence="2" key="3">
    <citation type="submission" date="2023-01" db="EMBL/GenBank/DDBJ databases">
        <title>Human gut microbiome strain richness.</title>
        <authorList>
            <person name="Chen-Liaw A."/>
        </authorList>
    </citation>
    <scope>NUCLEOTIDE SEQUENCE</scope>
    <source>
        <strain evidence="2">RTP21484st1_B7_RTP21484_190118</strain>
    </source>
</reference>
<dbReference type="InterPro" id="IPR038056">
    <property type="entry name" value="YjbR-like_sf"/>
</dbReference>
<accession>A0A1Y3ZJT9</accession>
<dbReference type="EMBL" id="JAQMRD010000003">
    <property type="protein sequence ID" value="MDB9222151.1"/>
    <property type="molecule type" value="Genomic_DNA"/>
</dbReference>
<keyword evidence="3" id="KW-0238">DNA-binding</keyword>
<dbReference type="InterPro" id="IPR007351">
    <property type="entry name" value="YjbR"/>
</dbReference>
<evidence type="ECO:0000313" key="1">
    <source>
        <dbReference type="EMBL" id="MCG4960741.1"/>
    </source>
</evidence>